<evidence type="ECO:0000313" key="2">
    <source>
        <dbReference type="Proteomes" id="UP000287651"/>
    </source>
</evidence>
<proteinExistence type="predicted"/>
<sequence>MHPPDIPIDEEAQFQLEIAWDHGIATHHRADITADRKNKTTLDHQDPESWSLSLEDMADLKRAGLLGP</sequence>
<dbReference type="EMBL" id="AMZH03004697">
    <property type="protein sequence ID" value="RRT68440.1"/>
    <property type="molecule type" value="Genomic_DNA"/>
</dbReference>
<accession>A0A426ZWX3</accession>
<name>A0A426ZWX3_ENSVE</name>
<gene>
    <name evidence="1" type="ORF">B296_00025080</name>
</gene>
<dbReference type="Proteomes" id="UP000287651">
    <property type="component" value="Unassembled WGS sequence"/>
</dbReference>
<evidence type="ECO:0000313" key="1">
    <source>
        <dbReference type="EMBL" id="RRT68440.1"/>
    </source>
</evidence>
<comment type="caution">
    <text evidence="1">The sequence shown here is derived from an EMBL/GenBank/DDBJ whole genome shotgun (WGS) entry which is preliminary data.</text>
</comment>
<reference evidence="1 2" key="1">
    <citation type="journal article" date="2014" name="Agronomy (Basel)">
        <title>A Draft Genome Sequence for Ensete ventricosum, the Drought-Tolerant Tree Against Hunger.</title>
        <authorList>
            <person name="Harrison J."/>
            <person name="Moore K.A."/>
            <person name="Paszkiewicz K."/>
            <person name="Jones T."/>
            <person name="Grant M."/>
            <person name="Ambacheew D."/>
            <person name="Muzemil S."/>
            <person name="Studholme D.J."/>
        </authorList>
    </citation>
    <scope>NUCLEOTIDE SEQUENCE [LARGE SCALE GENOMIC DNA]</scope>
</reference>
<organism evidence="1 2">
    <name type="scientific">Ensete ventricosum</name>
    <name type="common">Abyssinian banana</name>
    <name type="synonym">Musa ensete</name>
    <dbReference type="NCBI Taxonomy" id="4639"/>
    <lineage>
        <taxon>Eukaryota</taxon>
        <taxon>Viridiplantae</taxon>
        <taxon>Streptophyta</taxon>
        <taxon>Embryophyta</taxon>
        <taxon>Tracheophyta</taxon>
        <taxon>Spermatophyta</taxon>
        <taxon>Magnoliopsida</taxon>
        <taxon>Liliopsida</taxon>
        <taxon>Zingiberales</taxon>
        <taxon>Musaceae</taxon>
        <taxon>Ensete</taxon>
    </lineage>
</organism>
<protein>
    <submittedName>
        <fullName evidence="1">Uncharacterized protein</fullName>
    </submittedName>
</protein>
<dbReference type="AlphaFoldDB" id="A0A426ZWX3"/>